<organism evidence="2 3">
    <name type="scientific">Butyricicoccus pullicaecorum 1.2</name>
    <dbReference type="NCBI Taxonomy" id="1203606"/>
    <lineage>
        <taxon>Bacteria</taxon>
        <taxon>Bacillati</taxon>
        <taxon>Bacillota</taxon>
        <taxon>Clostridia</taxon>
        <taxon>Eubacteriales</taxon>
        <taxon>Butyricicoccaceae</taxon>
        <taxon>Butyricicoccus</taxon>
    </lineage>
</organism>
<sequence length="193" mass="21305">MLILLCALIACLIFRRQLMHILDTLPERAAAWKERLSALCAPLVDVVRKEYVRPDRGVTRPTNPTATRPAALHPPQLKYIPADDPQAAPVCVPVLSLPFSIGRAHGCDLSIDDQTLSHTHFEVFACGDNYGVRNLSKTNGIVLVNEQTQRIGACLRESGQVQMIDPAYGYLRFWAGGQFFQLTLVDSSAPPIL</sequence>
<proteinExistence type="predicted"/>
<dbReference type="AlphaFoldDB" id="R8VTJ9"/>
<gene>
    <name evidence="2" type="ORF">HMPREF1526_03048</name>
</gene>
<evidence type="ECO:0000313" key="2">
    <source>
        <dbReference type="EMBL" id="EOQ35581.1"/>
    </source>
</evidence>
<dbReference type="OrthoDB" id="9816434at2"/>
<feature type="domain" description="FHA" evidence="1">
    <location>
        <begin position="99"/>
        <end position="148"/>
    </location>
</feature>
<dbReference type="Pfam" id="PF00498">
    <property type="entry name" value="FHA"/>
    <property type="match status" value="1"/>
</dbReference>
<reference evidence="2 3" key="1">
    <citation type="submission" date="2013-01" db="EMBL/GenBank/DDBJ databases">
        <title>The Genome Sequence of Butyricicoccus pullicaecorum 1.2.</title>
        <authorList>
            <consortium name="The Broad Institute Genome Sequencing Platform"/>
            <person name="Earl A."/>
            <person name="Ward D."/>
            <person name="Feldgarden M."/>
            <person name="Gevers D."/>
            <person name="Van Immerseel F."/>
            <person name="Eeckhaut V."/>
            <person name="Walker B."/>
            <person name="Young S.K."/>
            <person name="Zeng Q."/>
            <person name="Gargeya S."/>
            <person name="Fitzgerald M."/>
            <person name="Haas B."/>
            <person name="Abouelleil A."/>
            <person name="Alvarado L."/>
            <person name="Arachchi H.M."/>
            <person name="Berlin A.M."/>
            <person name="Chapman S.B."/>
            <person name="Dewar J."/>
            <person name="Goldberg J."/>
            <person name="Griggs A."/>
            <person name="Gujja S."/>
            <person name="Hansen M."/>
            <person name="Howarth C."/>
            <person name="Imamovic A."/>
            <person name="Larimer J."/>
            <person name="McCowan C."/>
            <person name="Murphy C."/>
            <person name="Neiman D."/>
            <person name="Pearson M."/>
            <person name="Priest M."/>
            <person name="Roberts A."/>
            <person name="Saif S."/>
            <person name="Shea T."/>
            <person name="Sisk P."/>
            <person name="Sykes S."/>
            <person name="Wortman J."/>
            <person name="Nusbaum C."/>
            <person name="Birren B."/>
        </authorList>
    </citation>
    <scope>NUCLEOTIDE SEQUENCE [LARGE SCALE GENOMIC DNA]</scope>
    <source>
        <strain evidence="2 3">1.2</strain>
    </source>
</reference>
<dbReference type="CDD" id="cd00060">
    <property type="entry name" value="FHA"/>
    <property type="match status" value="1"/>
</dbReference>
<dbReference type="InterPro" id="IPR008984">
    <property type="entry name" value="SMAD_FHA_dom_sf"/>
</dbReference>
<evidence type="ECO:0000259" key="1">
    <source>
        <dbReference type="PROSITE" id="PS50006"/>
    </source>
</evidence>
<dbReference type="SUPFAM" id="SSF49879">
    <property type="entry name" value="SMAD/FHA domain"/>
    <property type="match status" value="1"/>
</dbReference>
<dbReference type="Proteomes" id="UP000013981">
    <property type="component" value="Unassembled WGS sequence"/>
</dbReference>
<dbReference type="RefSeq" id="WP_016149134.1">
    <property type="nucleotide sequence ID" value="NZ_KB976105.1"/>
</dbReference>
<dbReference type="EMBL" id="AQOB01000015">
    <property type="protein sequence ID" value="EOQ35581.1"/>
    <property type="molecule type" value="Genomic_DNA"/>
</dbReference>
<protein>
    <recommendedName>
        <fullName evidence="1">FHA domain-containing protein</fullName>
    </recommendedName>
</protein>
<dbReference type="HOGENOM" id="CLU_1406440_0_0_9"/>
<dbReference type="PROSITE" id="PS50006">
    <property type="entry name" value="FHA_DOMAIN"/>
    <property type="match status" value="1"/>
</dbReference>
<dbReference type="PATRIC" id="fig|1203606.4.peg.3008"/>
<dbReference type="Gene3D" id="2.60.200.20">
    <property type="match status" value="1"/>
</dbReference>
<keyword evidence="3" id="KW-1185">Reference proteome</keyword>
<accession>R8VTJ9</accession>
<evidence type="ECO:0000313" key="3">
    <source>
        <dbReference type="Proteomes" id="UP000013981"/>
    </source>
</evidence>
<comment type="caution">
    <text evidence="2">The sequence shown here is derived from an EMBL/GenBank/DDBJ whole genome shotgun (WGS) entry which is preliminary data.</text>
</comment>
<name>R8VTJ9_9FIRM</name>
<dbReference type="InterPro" id="IPR000253">
    <property type="entry name" value="FHA_dom"/>
</dbReference>